<dbReference type="Proteomes" id="UP000823769">
    <property type="component" value="Unassembled WGS sequence"/>
</dbReference>
<protein>
    <recommendedName>
        <fullName evidence="2">Thiol:disulfide interchange protein DsbD N-terminal domain-containing protein</fullName>
    </recommendedName>
</protein>
<evidence type="ECO:0000259" key="2">
    <source>
        <dbReference type="Pfam" id="PF11412"/>
    </source>
</evidence>
<reference evidence="3" key="1">
    <citation type="submission" date="2020-10" db="EMBL/GenBank/DDBJ databases">
        <authorList>
            <person name="Gilroy R."/>
        </authorList>
    </citation>
    <scope>NUCLEOTIDE SEQUENCE</scope>
    <source>
        <strain evidence="3">B3-1481</strain>
    </source>
</reference>
<evidence type="ECO:0000313" key="3">
    <source>
        <dbReference type="EMBL" id="MBO8480831.1"/>
    </source>
</evidence>
<comment type="caution">
    <text evidence="3">The sequence shown here is derived from an EMBL/GenBank/DDBJ whole genome shotgun (WGS) entry which is preliminary data.</text>
</comment>
<dbReference type="Pfam" id="PF11412">
    <property type="entry name" value="DsbD_N"/>
    <property type="match status" value="1"/>
</dbReference>
<sequence>MKKLLVTLIISAFCSILANAQPQHVRWTYESKAISGNLFEISITVTPDPGWHVYDTLKTDFGPSATVVSIDTAGGVKVVEGPEVDGKLHKTYDKDYMMEVGYFEGPVTFTHKVNVPSGVESVSANLEWMSCNNVNCDRPAQVTMEIRVR</sequence>
<dbReference type="InterPro" id="IPR028250">
    <property type="entry name" value="DsbDN"/>
</dbReference>
<proteinExistence type="predicted"/>
<feature type="signal peptide" evidence="1">
    <location>
        <begin position="1"/>
        <end position="20"/>
    </location>
</feature>
<gene>
    <name evidence="3" type="ORF">IAB76_06985</name>
</gene>
<feature type="domain" description="Thiol:disulfide interchange protein DsbD N-terminal" evidence="2">
    <location>
        <begin position="32"/>
        <end position="137"/>
    </location>
</feature>
<evidence type="ECO:0000313" key="4">
    <source>
        <dbReference type="Proteomes" id="UP000823769"/>
    </source>
</evidence>
<evidence type="ECO:0000256" key="1">
    <source>
        <dbReference type="SAM" id="SignalP"/>
    </source>
</evidence>
<reference evidence="3" key="2">
    <citation type="journal article" date="2021" name="PeerJ">
        <title>Extensive microbial diversity within the chicken gut microbiome revealed by metagenomics and culture.</title>
        <authorList>
            <person name="Gilroy R."/>
            <person name="Ravi A."/>
            <person name="Getino M."/>
            <person name="Pursley I."/>
            <person name="Horton D.L."/>
            <person name="Alikhan N.F."/>
            <person name="Baker D."/>
            <person name="Gharbi K."/>
            <person name="Hall N."/>
            <person name="Watson M."/>
            <person name="Adriaenssens E.M."/>
            <person name="Foster-Nyarko E."/>
            <person name="Jarju S."/>
            <person name="Secka A."/>
            <person name="Antonio M."/>
            <person name="Oren A."/>
            <person name="Chaudhuri R.R."/>
            <person name="La Ragione R."/>
            <person name="Hildebrand F."/>
            <person name="Pallen M.J."/>
        </authorList>
    </citation>
    <scope>NUCLEOTIDE SEQUENCE</scope>
    <source>
        <strain evidence="3">B3-1481</strain>
    </source>
</reference>
<accession>A0A9D9IZ33</accession>
<dbReference type="AlphaFoldDB" id="A0A9D9IZ33"/>
<dbReference type="EMBL" id="JADILW010000104">
    <property type="protein sequence ID" value="MBO8480831.1"/>
    <property type="molecule type" value="Genomic_DNA"/>
</dbReference>
<feature type="chain" id="PRO_5039549736" description="Thiol:disulfide interchange protein DsbD N-terminal domain-containing protein" evidence="1">
    <location>
        <begin position="21"/>
        <end position="149"/>
    </location>
</feature>
<keyword evidence="1" id="KW-0732">Signal</keyword>
<name>A0A9D9IZ33_9BACT</name>
<organism evidence="3 4">
    <name type="scientific">Candidatus Cryptobacteroides avistercoris</name>
    <dbReference type="NCBI Taxonomy" id="2840758"/>
    <lineage>
        <taxon>Bacteria</taxon>
        <taxon>Pseudomonadati</taxon>
        <taxon>Bacteroidota</taxon>
        <taxon>Bacteroidia</taxon>
        <taxon>Bacteroidales</taxon>
        <taxon>Candidatus Cryptobacteroides</taxon>
    </lineage>
</organism>